<evidence type="ECO:0000256" key="1">
    <source>
        <dbReference type="SAM" id="Phobius"/>
    </source>
</evidence>
<keyword evidence="1" id="KW-0812">Transmembrane</keyword>
<dbReference type="Proteomes" id="UP000526501">
    <property type="component" value="Unassembled WGS sequence"/>
</dbReference>
<evidence type="ECO:0000313" key="3">
    <source>
        <dbReference type="Proteomes" id="UP000526501"/>
    </source>
</evidence>
<dbReference type="RefSeq" id="WP_185661665.1">
    <property type="nucleotide sequence ID" value="NZ_CAWPOO010000013.1"/>
</dbReference>
<feature type="transmembrane region" description="Helical" evidence="1">
    <location>
        <begin position="153"/>
        <end position="180"/>
    </location>
</feature>
<dbReference type="InterPro" id="IPR025098">
    <property type="entry name" value="DUF4013"/>
</dbReference>
<feature type="transmembrane region" description="Helical" evidence="1">
    <location>
        <begin position="21"/>
        <end position="42"/>
    </location>
</feature>
<comment type="caution">
    <text evidence="2">The sequence shown here is derived from an EMBL/GenBank/DDBJ whole genome shotgun (WGS) entry which is preliminary data.</text>
</comment>
<organism evidence="2 3">
    <name type="scientific">Pelagicoccus albus</name>
    <dbReference type="NCBI Taxonomy" id="415222"/>
    <lineage>
        <taxon>Bacteria</taxon>
        <taxon>Pseudomonadati</taxon>
        <taxon>Verrucomicrobiota</taxon>
        <taxon>Opitutia</taxon>
        <taxon>Puniceicoccales</taxon>
        <taxon>Pelagicoccaceae</taxon>
        <taxon>Pelagicoccus</taxon>
    </lineage>
</organism>
<reference evidence="2 3" key="1">
    <citation type="submission" date="2020-07" db="EMBL/GenBank/DDBJ databases">
        <authorList>
            <person name="Feng X."/>
        </authorList>
    </citation>
    <scope>NUCLEOTIDE SEQUENCE [LARGE SCALE GENOMIC DNA]</scope>
    <source>
        <strain evidence="2 3">JCM23202</strain>
    </source>
</reference>
<keyword evidence="1" id="KW-0472">Membrane</keyword>
<proteinExistence type="predicted"/>
<dbReference type="Pfam" id="PF13197">
    <property type="entry name" value="DUF4013"/>
    <property type="match status" value="1"/>
</dbReference>
<dbReference type="AlphaFoldDB" id="A0A7X1BB97"/>
<protein>
    <submittedName>
        <fullName evidence="2">DUF4013 domain-containing protein</fullName>
    </submittedName>
</protein>
<sequence length="194" mass="21819">MPTIEQVSKRVFSDNNWLKKCAIGGVLSLIPIVNILALGYLYQIFLQGRTSRNIVLPEWDDFKTLFVDGLRFLIVGIIFAALPIALVTLFAELAFDGMIARIPLIPVLFLAGPVLSAALYLYSVKNDISDCFNVEALGIMLRKTAINYTVPTLAYLGLCMLGLVLLPFPFFFGGVFYFYVMGFTFQDLERRVRR</sequence>
<feature type="transmembrane region" description="Helical" evidence="1">
    <location>
        <begin position="102"/>
        <end position="122"/>
    </location>
</feature>
<accession>A0A7X1BB97</accession>
<keyword evidence="3" id="KW-1185">Reference proteome</keyword>
<evidence type="ECO:0000313" key="2">
    <source>
        <dbReference type="EMBL" id="MBC2607800.1"/>
    </source>
</evidence>
<dbReference type="EMBL" id="JACHVC010000013">
    <property type="protein sequence ID" value="MBC2607800.1"/>
    <property type="molecule type" value="Genomic_DNA"/>
</dbReference>
<name>A0A7X1BB97_9BACT</name>
<keyword evidence="1" id="KW-1133">Transmembrane helix</keyword>
<feature type="transmembrane region" description="Helical" evidence="1">
    <location>
        <begin position="72"/>
        <end position="95"/>
    </location>
</feature>
<gene>
    <name evidence="2" type="ORF">H5P27_17230</name>
</gene>